<dbReference type="InterPro" id="IPR004474">
    <property type="entry name" value="LytR_CpsA_psr"/>
</dbReference>
<dbReference type="PANTHER" id="PTHR33392:SF6">
    <property type="entry name" value="POLYISOPRENYL-TEICHOIC ACID--PEPTIDOGLYCAN TEICHOIC ACID TRANSFERASE TAGU"/>
    <property type="match status" value="1"/>
</dbReference>
<keyword evidence="7" id="KW-1185">Reference proteome</keyword>
<organism evidence="6 7">
    <name type="scientific">Parvibacter caecicola</name>
    <dbReference type="NCBI Taxonomy" id="747645"/>
    <lineage>
        <taxon>Bacteria</taxon>
        <taxon>Bacillati</taxon>
        <taxon>Actinomycetota</taxon>
        <taxon>Coriobacteriia</taxon>
        <taxon>Coriobacteriales</taxon>
        <taxon>Coriobacteriaceae</taxon>
        <taxon>Parvibacter</taxon>
    </lineage>
</organism>
<feature type="compositionally biased region" description="Gly residues" evidence="2">
    <location>
        <begin position="210"/>
        <end position="220"/>
    </location>
</feature>
<feature type="compositionally biased region" description="Gly residues" evidence="2">
    <location>
        <begin position="185"/>
        <end position="198"/>
    </location>
</feature>
<comment type="similarity">
    <text evidence="1">Belongs to the LytR/CpsA/Psr (LCP) family.</text>
</comment>
<dbReference type="Gene3D" id="3.40.630.190">
    <property type="entry name" value="LCP protein"/>
    <property type="match status" value="1"/>
</dbReference>
<keyword evidence="3" id="KW-1133">Transmembrane helix</keyword>
<dbReference type="OrthoDB" id="3170257at2"/>
<dbReference type="Pfam" id="PF03816">
    <property type="entry name" value="LytR_cpsA_psr"/>
    <property type="match status" value="1"/>
</dbReference>
<name>A0A4T9T660_9ACTN</name>
<evidence type="ECO:0000256" key="3">
    <source>
        <dbReference type="SAM" id="Phobius"/>
    </source>
</evidence>
<feature type="transmembrane region" description="Helical" evidence="3">
    <location>
        <begin position="88"/>
        <end position="111"/>
    </location>
</feature>
<evidence type="ECO:0000313" key="6">
    <source>
        <dbReference type="EMBL" id="TJW09788.1"/>
    </source>
</evidence>
<dbReference type="InterPro" id="IPR050922">
    <property type="entry name" value="LytR/CpsA/Psr_CW_biosynth"/>
</dbReference>
<evidence type="ECO:0000256" key="2">
    <source>
        <dbReference type="SAM" id="MobiDB-lite"/>
    </source>
</evidence>
<feature type="region of interest" description="Disordered" evidence="2">
    <location>
        <begin position="150"/>
        <end position="239"/>
    </location>
</feature>
<reference evidence="6 7" key="1">
    <citation type="submission" date="2019-04" db="EMBL/GenBank/DDBJ databases">
        <title>Microbes associate with the intestines of laboratory mice.</title>
        <authorList>
            <person name="Navarre W."/>
            <person name="Wong E."/>
            <person name="Huang K.C."/>
            <person name="Tropini C."/>
            <person name="Ng K."/>
            <person name="Yu B."/>
        </authorList>
    </citation>
    <scope>NUCLEOTIDE SEQUENCE [LARGE SCALE GENOMIC DNA]</scope>
    <source>
        <strain evidence="6 7">NM48_B13</strain>
    </source>
</reference>
<gene>
    <name evidence="6" type="ORF">E5982_08025</name>
</gene>
<evidence type="ECO:0000259" key="4">
    <source>
        <dbReference type="Pfam" id="PF03816"/>
    </source>
</evidence>
<evidence type="ECO:0000313" key="7">
    <source>
        <dbReference type="Proteomes" id="UP000309454"/>
    </source>
</evidence>
<keyword evidence="3" id="KW-0472">Membrane</keyword>
<dbReference type="Pfam" id="PF13399">
    <property type="entry name" value="LytR_C"/>
    <property type="match status" value="1"/>
</dbReference>
<comment type="caution">
    <text evidence="6">The sequence shown here is derived from an EMBL/GenBank/DDBJ whole genome shotgun (WGS) entry which is preliminary data.</text>
</comment>
<feature type="region of interest" description="Disordered" evidence="2">
    <location>
        <begin position="1"/>
        <end position="64"/>
    </location>
</feature>
<feature type="domain" description="LytR/CpsA/Psr regulator C-terminal" evidence="5">
    <location>
        <begin position="455"/>
        <end position="545"/>
    </location>
</feature>
<keyword evidence="3" id="KW-0812">Transmembrane</keyword>
<dbReference type="InterPro" id="IPR027381">
    <property type="entry name" value="LytR/CpsA/Psr_C"/>
</dbReference>
<evidence type="ECO:0000256" key="1">
    <source>
        <dbReference type="ARBA" id="ARBA00006068"/>
    </source>
</evidence>
<proteinExistence type="inferred from homology"/>
<evidence type="ECO:0000259" key="5">
    <source>
        <dbReference type="Pfam" id="PF13399"/>
    </source>
</evidence>
<feature type="domain" description="Cell envelope-related transcriptional attenuator" evidence="4">
    <location>
        <begin position="243"/>
        <end position="323"/>
    </location>
</feature>
<dbReference type="RefSeq" id="WP_136846064.1">
    <property type="nucleotide sequence ID" value="NZ_CANPEU010000021.1"/>
</dbReference>
<sequence length="554" mass="57157">MESSSTYGTHNAGGGAPREPYRPSKGPRNADRVSFSDARKTNQAKRGYVRQVQPRTRTGESNDEYKKRISKRTYAEELRRRASMKSGVTLAAIGIVVLVIAVAVGIGVFFASSNAKLSLGDSNAAGALTAAEEGQPFYVLCAAQLPGTSDGAAAGEGDTSGEGGDSDEGDNGNASEGDNASGEGDNTGEGGDANGEGGDNASADDQQGGEPAGEGEGGQAPEGENPEGEGGEGSDSADAGLKTDTAYLLVRVDPANKHLAFVTVPSSITLTLSDGQSHYLYEAAAVGGDAELIKSVESIADVKISQFASIKAEGLKSVAAKLGLDEATVPTAPAADQLNYKTLKQASDAQIAFMVAVLDKALGDESANLAGYLSELSADVQVSWDASGLLALGEAFTPFGEVTVTGSLVPGRMATENGRDAYIITDNAWQLMLDNIKNGRGPDSIDGGDQLDLSQISVTVRNGCRVDGQAGRMRDVLLETGFDVSSVGNVDDGALYKETFVIYHDEKYAIAAQVALADIGVGRSFDGGDFYSFDTDLLVIVGTDWVAPDGTGAQ</sequence>
<dbReference type="EMBL" id="SSTM01000006">
    <property type="protein sequence ID" value="TJW09788.1"/>
    <property type="molecule type" value="Genomic_DNA"/>
</dbReference>
<protein>
    <submittedName>
        <fullName evidence="6">LytR family transcriptional regulator</fullName>
    </submittedName>
</protein>
<dbReference type="Gene3D" id="3.30.70.2390">
    <property type="match status" value="1"/>
</dbReference>
<dbReference type="Proteomes" id="UP000309454">
    <property type="component" value="Unassembled WGS sequence"/>
</dbReference>
<feature type="compositionally biased region" description="Low complexity" evidence="2">
    <location>
        <begin position="199"/>
        <end position="209"/>
    </location>
</feature>
<accession>A0A4T9T660</accession>
<dbReference type="AlphaFoldDB" id="A0A4T9T660"/>
<dbReference type="PANTHER" id="PTHR33392">
    <property type="entry name" value="POLYISOPRENYL-TEICHOIC ACID--PEPTIDOGLYCAN TEICHOIC ACID TRANSFERASE TAGU"/>
    <property type="match status" value="1"/>
</dbReference>